<gene>
    <name evidence="2" type="ORF">DFH07DRAFT_766088</name>
</gene>
<reference evidence="2" key="1">
    <citation type="submission" date="2023-03" db="EMBL/GenBank/DDBJ databases">
        <title>Massive genome expansion in bonnet fungi (Mycena s.s.) driven by repeated elements and novel gene families across ecological guilds.</title>
        <authorList>
            <consortium name="Lawrence Berkeley National Laboratory"/>
            <person name="Harder C.B."/>
            <person name="Miyauchi S."/>
            <person name="Viragh M."/>
            <person name="Kuo A."/>
            <person name="Thoen E."/>
            <person name="Andreopoulos B."/>
            <person name="Lu D."/>
            <person name="Skrede I."/>
            <person name="Drula E."/>
            <person name="Henrissat B."/>
            <person name="Morin E."/>
            <person name="Kohler A."/>
            <person name="Barry K."/>
            <person name="LaButti K."/>
            <person name="Morin E."/>
            <person name="Salamov A."/>
            <person name="Lipzen A."/>
            <person name="Mereny Z."/>
            <person name="Hegedus B."/>
            <person name="Baldrian P."/>
            <person name="Stursova M."/>
            <person name="Weitz H."/>
            <person name="Taylor A."/>
            <person name="Grigoriev I.V."/>
            <person name="Nagy L.G."/>
            <person name="Martin F."/>
            <person name="Kauserud H."/>
        </authorList>
    </citation>
    <scope>NUCLEOTIDE SEQUENCE</scope>
    <source>
        <strain evidence="2">CBHHK188m</strain>
    </source>
</reference>
<accession>A0AAD7K3X2</accession>
<dbReference type="AlphaFoldDB" id="A0AAD7K3X2"/>
<name>A0AAD7K3X2_9AGAR</name>
<feature type="region of interest" description="Disordered" evidence="1">
    <location>
        <begin position="37"/>
        <end position="63"/>
    </location>
</feature>
<organism evidence="2 3">
    <name type="scientific">Mycena maculata</name>
    <dbReference type="NCBI Taxonomy" id="230809"/>
    <lineage>
        <taxon>Eukaryota</taxon>
        <taxon>Fungi</taxon>
        <taxon>Dikarya</taxon>
        <taxon>Basidiomycota</taxon>
        <taxon>Agaricomycotina</taxon>
        <taxon>Agaricomycetes</taxon>
        <taxon>Agaricomycetidae</taxon>
        <taxon>Agaricales</taxon>
        <taxon>Marasmiineae</taxon>
        <taxon>Mycenaceae</taxon>
        <taxon>Mycena</taxon>
    </lineage>
</organism>
<proteinExistence type="predicted"/>
<evidence type="ECO:0000256" key="1">
    <source>
        <dbReference type="SAM" id="MobiDB-lite"/>
    </source>
</evidence>
<evidence type="ECO:0000313" key="3">
    <source>
        <dbReference type="Proteomes" id="UP001215280"/>
    </source>
</evidence>
<feature type="compositionally biased region" description="Basic and acidic residues" evidence="1">
    <location>
        <begin position="47"/>
        <end position="63"/>
    </location>
</feature>
<comment type="caution">
    <text evidence="2">The sequence shown here is derived from an EMBL/GenBank/DDBJ whole genome shotgun (WGS) entry which is preliminary data.</text>
</comment>
<keyword evidence="3" id="KW-1185">Reference proteome</keyword>
<sequence>MEYSSGVEKLELHLTAAIEKHSATLCKHTSECEQCGGGSLDAAEGNGHGRKEREGGGGARGHREVRGIDERCYRAARAQHERGAHGTDVRRGASRHDVQCIEHVRFEHGARRMWWKGQAWRVGLCTRNGMLKRAYGRQQGSGGWRVGAKAYMADGRVHANNGGGAEGMYICMVGGDGGACMRDSEDGGGGDGDGSSCTDGDSSGGGDGDGGGRQDENKTDTERKWCPCSRGRTVQRRRAHEENCIE</sequence>
<feature type="compositionally biased region" description="Basic and acidic residues" evidence="1">
    <location>
        <begin position="210"/>
        <end position="225"/>
    </location>
</feature>
<dbReference type="Proteomes" id="UP001215280">
    <property type="component" value="Unassembled WGS sequence"/>
</dbReference>
<protein>
    <submittedName>
        <fullName evidence="2">Uncharacterized protein</fullName>
    </submittedName>
</protein>
<evidence type="ECO:0000313" key="2">
    <source>
        <dbReference type="EMBL" id="KAJ7777855.1"/>
    </source>
</evidence>
<feature type="region of interest" description="Disordered" evidence="1">
    <location>
        <begin position="183"/>
        <end position="246"/>
    </location>
</feature>
<dbReference type="EMBL" id="JARJLG010000009">
    <property type="protein sequence ID" value="KAJ7777855.1"/>
    <property type="molecule type" value="Genomic_DNA"/>
</dbReference>